<dbReference type="PANTHER" id="PTHR46390:SF1">
    <property type="entry name" value="MANNOSE-1-PHOSPHATE GUANYLYLTRANSFERASE"/>
    <property type="match status" value="1"/>
</dbReference>
<dbReference type="InterPro" id="IPR051161">
    <property type="entry name" value="Mannose-6P_isomerase_type2"/>
</dbReference>
<dbReference type="Proteomes" id="UP001368270">
    <property type="component" value="Unassembled WGS sequence"/>
</dbReference>
<dbReference type="InterPro" id="IPR005835">
    <property type="entry name" value="NTP_transferase_dom"/>
</dbReference>
<evidence type="ECO:0000313" key="3">
    <source>
        <dbReference type="EMBL" id="MEJ5216668.1"/>
    </source>
</evidence>
<dbReference type="InterPro" id="IPR054566">
    <property type="entry name" value="ManC/GMP-like_b-helix"/>
</dbReference>
<name>A0ABU8QB74_9RHOB</name>
<evidence type="ECO:0000259" key="1">
    <source>
        <dbReference type="Pfam" id="PF00483"/>
    </source>
</evidence>
<dbReference type="EMBL" id="JBBGAZ010000001">
    <property type="protein sequence ID" value="MEJ5216668.1"/>
    <property type="molecule type" value="Genomic_DNA"/>
</dbReference>
<dbReference type="PANTHER" id="PTHR46390">
    <property type="entry name" value="MANNOSE-1-PHOSPHATE GUANYLYLTRANSFERASE"/>
    <property type="match status" value="1"/>
</dbReference>
<comment type="caution">
    <text evidence="3">The sequence shown here is derived from an EMBL/GenBank/DDBJ whole genome shotgun (WGS) entry which is preliminary data.</text>
</comment>
<dbReference type="SUPFAM" id="SSF51182">
    <property type="entry name" value="RmlC-like cupins"/>
    <property type="match status" value="1"/>
</dbReference>
<accession>A0ABU8QB74</accession>
<feature type="domain" description="MannoseP isomerase/GMP-like beta-helix" evidence="2">
    <location>
        <begin position="290"/>
        <end position="344"/>
    </location>
</feature>
<dbReference type="InterPro" id="IPR011051">
    <property type="entry name" value="RmlC_Cupin_sf"/>
</dbReference>
<dbReference type="Pfam" id="PF22640">
    <property type="entry name" value="ManC_GMP_beta-helix"/>
    <property type="match status" value="1"/>
</dbReference>
<organism evidence="3 4">
    <name type="scientific">Cognatishimia coralii</name>
    <dbReference type="NCBI Taxonomy" id="3083254"/>
    <lineage>
        <taxon>Bacteria</taxon>
        <taxon>Pseudomonadati</taxon>
        <taxon>Pseudomonadota</taxon>
        <taxon>Alphaproteobacteria</taxon>
        <taxon>Rhodobacterales</taxon>
        <taxon>Paracoccaceae</taxon>
        <taxon>Cognatishimia</taxon>
    </lineage>
</organism>
<evidence type="ECO:0000259" key="2">
    <source>
        <dbReference type="Pfam" id="PF22640"/>
    </source>
</evidence>
<reference evidence="3 4" key="1">
    <citation type="submission" date="2024-03" db="EMBL/GenBank/DDBJ databases">
        <title>Cognatishimia coralii sp. nov., a marine bacterium isolated from coral surrounding seawater.</title>
        <authorList>
            <person name="Liu X."/>
            <person name="Liu S."/>
            <person name="Sun H."/>
            <person name="Zhang Y."/>
        </authorList>
    </citation>
    <scope>NUCLEOTIDE SEQUENCE [LARGE SCALE GENOMIC DNA]</scope>
    <source>
        <strain evidence="3 4">D5M38</strain>
    </source>
</reference>
<proteinExistence type="predicted"/>
<dbReference type="InterPro" id="IPR029044">
    <property type="entry name" value="Nucleotide-diphossugar_trans"/>
</dbReference>
<dbReference type="Pfam" id="PF00483">
    <property type="entry name" value="NTP_transferase"/>
    <property type="match status" value="1"/>
</dbReference>
<keyword evidence="4" id="KW-1185">Reference proteome</keyword>
<feature type="domain" description="Nucleotidyl transferase" evidence="1">
    <location>
        <begin position="6"/>
        <end position="282"/>
    </location>
</feature>
<evidence type="ECO:0000313" key="4">
    <source>
        <dbReference type="Proteomes" id="UP001368270"/>
    </source>
</evidence>
<protein>
    <submittedName>
        <fullName evidence="3">Sugar phosphate nucleotidyltransferase</fullName>
    </submittedName>
</protein>
<gene>
    <name evidence="3" type="ORF">WG622_00305</name>
</gene>
<sequence>MKDITPVILCGGSGARLWPMSRDLNPKQFQPVEGVGSQTFFQQTLLRHVAPGFGVPFVVSGSRYAHVVTQQLAALGRKAHVLLEPLPRGTGPAVLAAALTLARKDPKALMLVAPSDHVIRGDVTKAIKTAATAAQSGHIVVFGVTPRYAETGFGYILDTGRVAGLDGVRRCGGFVEKPSHFKASQLIASGSAYWASGISLFTAETLITEFARFAPETLEAVKAAVCGAQENLLSRPSYARAANGSTEQMIFERSDRMLMMPLDVEWDDVGCWTSMHAIGDQDAEGNLLHGDVLSVETKNSMVRADGKLVAVVGVSDLIVVDTPDALLVTKRGRCQSVRHVVERLKKTRRQEARSFPHDPTQSAPSDFSWGESLRLKQAGQVDMSLLRIAGGSAINLKGTPDRQIVLLAGRLNVMQNGKSSWLSTKDQLVLEQGAQAHLENPDDSEVEALMMTHRGSAQVHAVPEVTHVALDLHREVQ</sequence>
<dbReference type="SUPFAM" id="SSF53448">
    <property type="entry name" value="Nucleotide-diphospho-sugar transferases"/>
    <property type="match status" value="1"/>
</dbReference>
<dbReference type="Gene3D" id="3.90.550.10">
    <property type="entry name" value="Spore Coat Polysaccharide Biosynthesis Protein SpsA, Chain A"/>
    <property type="match status" value="1"/>
</dbReference>
<dbReference type="RefSeq" id="WP_339401758.1">
    <property type="nucleotide sequence ID" value="NZ_JBBGAZ010000001.1"/>
</dbReference>